<proteinExistence type="inferred from homology"/>
<dbReference type="SUPFAM" id="SSF50978">
    <property type="entry name" value="WD40 repeat-like"/>
    <property type="match status" value="1"/>
</dbReference>
<dbReference type="FunFam" id="2.130.10.10:FF:000140">
    <property type="entry name" value="SMU1, DNA replication regulator and spliceosomal factor"/>
    <property type="match status" value="1"/>
</dbReference>
<comment type="similarity">
    <text evidence="7">Belongs to the WD repeat SMU1 family.</text>
</comment>
<evidence type="ECO:0000256" key="1">
    <source>
        <dbReference type="ARBA" id="ARBA00004324"/>
    </source>
</evidence>
<evidence type="ECO:0000256" key="6">
    <source>
        <dbReference type="ARBA" id="ARBA00023242"/>
    </source>
</evidence>
<dbReference type="InterPro" id="IPR006595">
    <property type="entry name" value="CTLH_C"/>
</dbReference>
<dbReference type="PROSITE" id="PS50294">
    <property type="entry name" value="WD_REPEATS_REGION"/>
    <property type="match status" value="3"/>
</dbReference>
<dbReference type="PANTHER" id="PTHR22848">
    <property type="entry name" value="WD40 REPEAT PROTEIN"/>
    <property type="match status" value="1"/>
</dbReference>
<dbReference type="Pfam" id="PF00400">
    <property type="entry name" value="WD40"/>
    <property type="match status" value="4"/>
</dbReference>
<keyword evidence="14" id="KW-1185">Reference proteome</keyword>
<comment type="subunit">
    <text evidence="10">Component of the spliceosome B complex. Interacts with IK.</text>
</comment>
<evidence type="ECO:0000256" key="11">
    <source>
        <dbReference type="PROSITE-ProRule" id="PRU00221"/>
    </source>
</evidence>
<dbReference type="SMART" id="SM00320">
    <property type="entry name" value="WD40"/>
    <property type="match status" value="6"/>
</dbReference>
<evidence type="ECO:0000256" key="9">
    <source>
        <dbReference type="ARBA" id="ARBA00031988"/>
    </source>
</evidence>
<evidence type="ECO:0000256" key="4">
    <source>
        <dbReference type="ARBA" id="ARBA00022737"/>
    </source>
</evidence>
<feature type="domain" description="CTLH" evidence="12">
    <location>
        <begin position="40"/>
        <end position="79"/>
    </location>
</feature>
<accession>A0A3Q4H8Z0</accession>
<sequence>MSLEVESADVVRLIMQYLKENNLHRTLATLQEETTVSLNTVDSIESFVADINSGHWDTVLQAIQSLKLPDKTLIDLYEQAYPDGSSKEKRRAAIAQALAGEVSVVPPSRLMALLGQALKWQQHQGLLPPGMTIDLFRGKAAVKDVEEERFPTQLSRHIKFGQKSHVECSRFSPDGQYLVTGSVDGFIEVWNFTTGKIRKDLKYQAQDNFMMMDDAVLCMGFSRDTEMLATGAQDGKVKVWKIQSGQCLRRFERAHSKGVTCVSFCKDSSQLLSASFDQTIRIHGLKSGKTLKEFRGHSSFVNEVTFTPDGHHIISASSDGTVKVWNVKTTECTSTFKPLGTSAGTDITVNNVILLPKNPEHFVVCNRSNTVVIMNMQGQIVRSFSSGKREGGDFVCCTLSPRGEWIYCVGEDFVLYCFSTVTGKLERTLTVRYGIFHCTASRCISRASTAGVVSLFIELVI</sequence>
<evidence type="ECO:0000313" key="14">
    <source>
        <dbReference type="Proteomes" id="UP000261580"/>
    </source>
</evidence>
<dbReference type="Gene3D" id="2.130.10.10">
    <property type="entry name" value="YVTN repeat-like/Quinoprotein amine dehydrogenase"/>
    <property type="match status" value="1"/>
</dbReference>
<evidence type="ECO:0000256" key="8">
    <source>
        <dbReference type="ARBA" id="ARBA00026184"/>
    </source>
</evidence>
<dbReference type="InterPro" id="IPR036322">
    <property type="entry name" value="WD40_repeat_dom_sf"/>
</dbReference>
<evidence type="ECO:0000259" key="12">
    <source>
        <dbReference type="PROSITE" id="PS50897"/>
    </source>
</evidence>
<dbReference type="CDD" id="cd00200">
    <property type="entry name" value="WD40"/>
    <property type="match status" value="1"/>
</dbReference>
<reference evidence="13" key="2">
    <citation type="submission" date="2025-09" db="UniProtKB">
        <authorList>
            <consortium name="Ensembl"/>
        </authorList>
    </citation>
    <scope>IDENTIFICATION</scope>
</reference>
<keyword evidence="4" id="KW-0677">Repeat</keyword>
<organism evidence="13 14">
    <name type="scientific">Neolamprologus brichardi</name>
    <name type="common">Fairy cichlid</name>
    <name type="synonym">Lamprologus brichardi</name>
    <dbReference type="NCBI Taxonomy" id="32507"/>
    <lineage>
        <taxon>Eukaryota</taxon>
        <taxon>Metazoa</taxon>
        <taxon>Chordata</taxon>
        <taxon>Craniata</taxon>
        <taxon>Vertebrata</taxon>
        <taxon>Euteleostomi</taxon>
        <taxon>Actinopterygii</taxon>
        <taxon>Neopterygii</taxon>
        <taxon>Teleostei</taxon>
        <taxon>Neoteleostei</taxon>
        <taxon>Acanthomorphata</taxon>
        <taxon>Ovalentaria</taxon>
        <taxon>Cichlomorphae</taxon>
        <taxon>Cichliformes</taxon>
        <taxon>Cichlidae</taxon>
        <taxon>African cichlids</taxon>
        <taxon>Pseudocrenilabrinae</taxon>
        <taxon>Lamprologini</taxon>
        <taxon>Neolamprologus</taxon>
    </lineage>
</organism>
<dbReference type="OMA" id="MMKQQEP"/>
<dbReference type="PROSITE" id="PS50897">
    <property type="entry name" value="CTLH"/>
    <property type="match status" value="1"/>
</dbReference>
<evidence type="ECO:0000256" key="10">
    <source>
        <dbReference type="ARBA" id="ARBA00046364"/>
    </source>
</evidence>
<dbReference type="InterPro" id="IPR054532">
    <property type="entry name" value="TPL_SMU1_LisH-like"/>
</dbReference>
<feature type="repeat" description="WD" evidence="11">
    <location>
        <begin position="252"/>
        <end position="293"/>
    </location>
</feature>
<feature type="repeat" description="WD" evidence="11">
    <location>
        <begin position="159"/>
        <end position="200"/>
    </location>
</feature>
<dbReference type="PRINTS" id="PR00320">
    <property type="entry name" value="GPROTEINBRPT"/>
</dbReference>
<dbReference type="GeneTree" id="ENSGT00940000155007"/>
<dbReference type="Proteomes" id="UP000261580">
    <property type="component" value="Unassembled WGS sequence"/>
</dbReference>
<dbReference type="PROSITE" id="PS50896">
    <property type="entry name" value="LISH"/>
    <property type="match status" value="1"/>
</dbReference>
<name>A0A3Q4H8Z0_NEOBR</name>
<dbReference type="Bgee" id="ENSNBRG00000014907">
    <property type="expression patterns" value="Expressed in muscle tissue and 8 other cell types or tissues"/>
</dbReference>
<dbReference type="PROSITE" id="PS50082">
    <property type="entry name" value="WD_REPEATS_2"/>
    <property type="match status" value="4"/>
</dbReference>
<reference evidence="13" key="1">
    <citation type="submission" date="2025-08" db="UniProtKB">
        <authorList>
            <consortium name="Ensembl"/>
        </authorList>
    </citation>
    <scope>IDENTIFICATION</scope>
</reference>
<dbReference type="InterPro" id="IPR015943">
    <property type="entry name" value="WD40/YVTN_repeat-like_dom_sf"/>
</dbReference>
<dbReference type="SMART" id="SM00667">
    <property type="entry name" value="LisH"/>
    <property type="match status" value="1"/>
</dbReference>
<dbReference type="AlphaFoldDB" id="A0A3Q4H8Z0"/>
<dbReference type="InterPro" id="IPR020472">
    <property type="entry name" value="WD40_PAC1"/>
</dbReference>
<keyword evidence="6" id="KW-0539">Nucleus</keyword>
<protein>
    <recommendedName>
        <fullName evidence="8">WD40 repeat-containing protein SMU1</fullName>
    </recommendedName>
    <alternativeName>
        <fullName evidence="9">Smu-1 suppressor of mec-8 and unc-52 protein homolog</fullName>
    </alternativeName>
</protein>
<dbReference type="InterPro" id="IPR006594">
    <property type="entry name" value="LisH"/>
</dbReference>
<dbReference type="GO" id="GO:0016607">
    <property type="term" value="C:nuclear speck"/>
    <property type="evidence" value="ECO:0007669"/>
    <property type="project" value="UniProtKB-SubCell"/>
</dbReference>
<dbReference type="GO" id="GO:0000398">
    <property type="term" value="P:mRNA splicing, via spliceosome"/>
    <property type="evidence" value="ECO:0007669"/>
    <property type="project" value="InterPro"/>
</dbReference>
<feature type="repeat" description="WD" evidence="11">
    <location>
        <begin position="294"/>
        <end position="335"/>
    </location>
</feature>
<dbReference type="InterPro" id="IPR001680">
    <property type="entry name" value="WD40_rpt"/>
</dbReference>
<dbReference type="InterPro" id="IPR045184">
    <property type="entry name" value="SMU1"/>
</dbReference>
<keyword evidence="2 11" id="KW-0853">WD repeat</keyword>
<evidence type="ECO:0000256" key="3">
    <source>
        <dbReference type="ARBA" id="ARBA00022664"/>
    </source>
</evidence>
<comment type="subcellular location">
    <subcellularLocation>
        <location evidence="1">Nucleus speckle</location>
    </subcellularLocation>
</comment>
<evidence type="ECO:0000256" key="2">
    <source>
        <dbReference type="ARBA" id="ARBA00022574"/>
    </source>
</evidence>
<dbReference type="InterPro" id="IPR019775">
    <property type="entry name" value="WD40_repeat_CS"/>
</dbReference>
<keyword evidence="5" id="KW-0508">mRNA splicing</keyword>
<evidence type="ECO:0000256" key="7">
    <source>
        <dbReference type="ARBA" id="ARBA00025801"/>
    </source>
</evidence>
<dbReference type="Ensembl" id="ENSNBRT00000019898.1">
    <property type="protein sequence ID" value="ENSNBRP00000019385.1"/>
    <property type="gene ID" value="ENSNBRG00000014907.1"/>
</dbReference>
<feature type="repeat" description="WD" evidence="11">
    <location>
        <begin position="209"/>
        <end position="250"/>
    </location>
</feature>
<dbReference type="Pfam" id="PF17814">
    <property type="entry name" value="LisH_TPL"/>
    <property type="match status" value="1"/>
</dbReference>
<evidence type="ECO:0000313" key="13">
    <source>
        <dbReference type="Ensembl" id="ENSNBRP00000019385.1"/>
    </source>
</evidence>
<dbReference type="PROSITE" id="PS00678">
    <property type="entry name" value="WD_REPEATS_1"/>
    <property type="match status" value="2"/>
</dbReference>
<evidence type="ECO:0000256" key="5">
    <source>
        <dbReference type="ARBA" id="ARBA00023187"/>
    </source>
</evidence>
<keyword evidence="3" id="KW-0507">mRNA processing</keyword>